<evidence type="ECO:0000256" key="6">
    <source>
        <dbReference type="PROSITE-ProRule" id="PRU00782"/>
    </source>
</evidence>
<dbReference type="Gene3D" id="6.20.240.20">
    <property type="match status" value="1"/>
</dbReference>
<evidence type="ECO:0000256" key="4">
    <source>
        <dbReference type="ARBA" id="ARBA00023175"/>
    </source>
</evidence>
<keyword evidence="9" id="KW-1185">Reference proteome</keyword>
<evidence type="ECO:0000256" key="1">
    <source>
        <dbReference type="ARBA" id="ARBA00022741"/>
    </source>
</evidence>
<feature type="non-terminal residue" evidence="10">
    <location>
        <position position="132"/>
    </location>
</feature>
<dbReference type="PROSITE" id="PS51456">
    <property type="entry name" value="MYOSIN_MOTOR"/>
    <property type="match status" value="1"/>
</dbReference>
<dbReference type="InterPro" id="IPR036961">
    <property type="entry name" value="Kinesin_motor_dom_sf"/>
</dbReference>
<name>A0ABM0Q5F3_GALVR</name>
<organism evidence="9 10">
    <name type="scientific">Galeopterus variegatus</name>
    <name type="common">Malayan flying lemur</name>
    <name type="synonym">Cynocephalus variegatus</name>
    <dbReference type="NCBI Taxonomy" id="482537"/>
    <lineage>
        <taxon>Eukaryota</taxon>
        <taxon>Metazoa</taxon>
        <taxon>Chordata</taxon>
        <taxon>Craniata</taxon>
        <taxon>Vertebrata</taxon>
        <taxon>Euteleostomi</taxon>
        <taxon>Mammalia</taxon>
        <taxon>Eutheria</taxon>
        <taxon>Euarchontoglires</taxon>
        <taxon>Dermoptera</taxon>
        <taxon>Cynocephalidae</taxon>
        <taxon>Galeopterus</taxon>
    </lineage>
</organism>
<dbReference type="Gene3D" id="1.20.58.530">
    <property type="match status" value="1"/>
</dbReference>
<dbReference type="Proteomes" id="UP000694923">
    <property type="component" value="Unplaced"/>
</dbReference>
<dbReference type="InterPro" id="IPR027417">
    <property type="entry name" value="P-loop_NTPase"/>
</dbReference>
<evidence type="ECO:0000259" key="8">
    <source>
        <dbReference type="PROSITE" id="PS51456"/>
    </source>
</evidence>
<comment type="similarity">
    <text evidence="6">Belongs to the TRAFAC class myosin-kinesin ATPase superfamily. Myosin family.</text>
</comment>
<protein>
    <submittedName>
        <fullName evidence="10">Unconventional myosin-If-like</fullName>
    </submittedName>
</protein>
<accession>A0ABM0Q5F3</accession>
<feature type="region of interest" description="Disordered" evidence="7">
    <location>
        <begin position="25"/>
        <end position="46"/>
    </location>
</feature>
<feature type="domain" description="Myosin motor" evidence="8">
    <location>
        <begin position="1"/>
        <end position="132"/>
    </location>
</feature>
<proteinExistence type="inferred from homology"/>
<keyword evidence="5 6" id="KW-0009">Actin-binding</keyword>
<evidence type="ECO:0000313" key="10">
    <source>
        <dbReference type="RefSeq" id="XP_008563594.1"/>
    </source>
</evidence>
<dbReference type="Gene3D" id="3.40.850.10">
    <property type="entry name" value="Kinesin motor domain"/>
    <property type="match status" value="1"/>
</dbReference>
<evidence type="ECO:0000256" key="2">
    <source>
        <dbReference type="ARBA" id="ARBA00022840"/>
    </source>
</evidence>
<dbReference type="RefSeq" id="XP_008563594.1">
    <property type="nucleotide sequence ID" value="XM_008565372.1"/>
</dbReference>
<dbReference type="InterPro" id="IPR001609">
    <property type="entry name" value="Myosin_head_motor_dom-like"/>
</dbReference>
<keyword evidence="3 6" id="KW-0518">Myosin</keyword>
<gene>
    <name evidence="10" type="primary">LOC103584313</name>
</gene>
<comment type="caution">
    <text evidence="6">Lacks conserved residue(s) required for the propagation of feature annotation.</text>
</comment>
<keyword evidence="1" id="KW-0547">Nucleotide-binding</keyword>
<dbReference type="Pfam" id="PF00063">
    <property type="entry name" value="Myosin_head"/>
    <property type="match status" value="1"/>
</dbReference>
<dbReference type="PANTHER" id="PTHR13140:SF663">
    <property type="entry name" value="UNCONVENTIONAL MYOSIN-IF"/>
    <property type="match status" value="1"/>
</dbReference>
<evidence type="ECO:0000256" key="7">
    <source>
        <dbReference type="SAM" id="MobiDB-lite"/>
    </source>
</evidence>
<keyword evidence="2" id="KW-0067">ATP-binding</keyword>
<dbReference type="GeneID" id="103584313"/>
<sequence>KQANDLVATLKRCTPHYIRCIKPNETKKPRDWEESSSTPSLQGTQAAFPNRVKHQVEYLGLKENIRVRRAGFAYRRQFPKFLQRYAILTPETWPRWRGDERQGVQHLLRAVNMEPDQYQMGSTKVFVKNPES</sequence>
<reference evidence="10" key="1">
    <citation type="submission" date="2025-08" db="UniProtKB">
        <authorList>
            <consortium name="RefSeq"/>
        </authorList>
    </citation>
    <scope>IDENTIFICATION</scope>
</reference>
<feature type="non-terminal residue" evidence="10">
    <location>
        <position position="1"/>
    </location>
</feature>
<dbReference type="PANTHER" id="PTHR13140">
    <property type="entry name" value="MYOSIN"/>
    <property type="match status" value="1"/>
</dbReference>
<evidence type="ECO:0000256" key="3">
    <source>
        <dbReference type="ARBA" id="ARBA00023123"/>
    </source>
</evidence>
<evidence type="ECO:0000256" key="5">
    <source>
        <dbReference type="ARBA" id="ARBA00023203"/>
    </source>
</evidence>
<keyword evidence="4" id="KW-0505">Motor protein</keyword>
<feature type="compositionally biased region" description="Polar residues" evidence="7">
    <location>
        <begin position="35"/>
        <end position="46"/>
    </location>
</feature>
<dbReference type="SUPFAM" id="SSF52540">
    <property type="entry name" value="P-loop containing nucleoside triphosphate hydrolases"/>
    <property type="match status" value="1"/>
</dbReference>
<evidence type="ECO:0000313" key="9">
    <source>
        <dbReference type="Proteomes" id="UP000694923"/>
    </source>
</evidence>